<dbReference type="Proteomes" id="UP001364224">
    <property type="component" value="Unassembled WGS sequence"/>
</dbReference>
<organism evidence="1 2">
    <name type="scientific">Bradyrhizobium algeriense</name>
    <dbReference type="NCBI Taxonomy" id="634784"/>
    <lineage>
        <taxon>Bacteria</taxon>
        <taxon>Pseudomonadati</taxon>
        <taxon>Pseudomonadota</taxon>
        <taxon>Alphaproteobacteria</taxon>
        <taxon>Hyphomicrobiales</taxon>
        <taxon>Nitrobacteraceae</taxon>
        <taxon>Bradyrhizobium</taxon>
    </lineage>
</organism>
<sequence length="68" mass="7574">MLIGLLHDRLDKRLARSSSKFEESGGIVTQPHGDVTEHNAAKLQIRIAQKNAPVSRGVFAFSQYRPKT</sequence>
<reference evidence="1 2" key="1">
    <citation type="submission" date="2024-02" db="EMBL/GenBank/DDBJ databases">
        <title>Adaptive strategies in a cosmopolitan and abundant soil bacterium.</title>
        <authorList>
            <person name="Carini P."/>
        </authorList>
    </citation>
    <scope>NUCLEOTIDE SEQUENCE [LARGE SCALE GENOMIC DNA]</scope>
    <source>
        <strain evidence="1 2">AZCC 1608</strain>
    </source>
</reference>
<dbReference type="EMBL" id="JAZHRV010000001">
    <property type="protein sequence ID" value="MEH2558437.1"/>
    <property type="molecule type" value="Genomic_DNA"/>
</dbReference>
<comment type="caution">
    <text evidence="1">The sequence shown here is derived from an EMBL/GenBank/DDBJ whole genome shotgun (WGS) entry which is preliminary data.</text>
</comment>
<proteinExistence type="predicted"/>
<evidence type="ECO:0000313" key="1">
    <source>
        <dbReference type="EMBL" id="MEH2558437.1"/>
    </source>
</evidence>
<accession>A0ABU8BIQ9</accession>
<keyword evidence="2" id="KW-1185">Reference proteome</keyword>
<name>A0ABU8BIQ9_9BRAD</name>
<evidence type="ECO:0000313" key="2">
    <source>
        <dbReference type="Proteomes" id="UP001364224"/>
    </source>
</evidence>
<gene>
    <name evidence="1" type="ORF">V1286_005966</name>
</gene>
<protein>
    <submittedName>
        <fullName evidence="1">Uncharacterized protein</fullName>
    </submittedName>
</protein>
<dbReference type="RefSeq" id="WP_334485491.1">
    <property type="nucleotide sequence ID" value="NZ_JAZHRV010000001.1"/>
</dbReference>